<keyword evidence="4" id="KW-1185">Reference proteome</keyword>
<proteinExistence type="inferred from homology"/>
<dbReference type="EMBL" id="JBFTWV010000221">
    <property type="protein sequence ID" value="KAL2783654.1"/>
    <property type="molecule type" value="Genomic_DNA"/>
</dbReference>
<protein>
    <recommendedName>
        <fullName evidence="5">NAD(P)-binding protein</fullName>
    </recommendedName>
</protein>
<dbReference type="Gene3D" id="3.40.50.720">
    <property type="entry name" value="NAD(P)-binding Rossmann-like Domain"/>
    <property type="match status" value="1"/>
</dbReference>
<dbReference type="Pfam" id="PF00106">
    <property type="entry name" value="adh_short"/>
    <property type="match status" value="1"/>
</dbReference>
<organism evidence="3 4">
    <name type="scientific">Aspergillus keveii</name>
    <dbReference type="NCBI Taxonomy" id="714993"/>
    <lineage>
        <taxon>Eukaryota</taxon>
        <taxon>Fungi</taxon>
        <taxon>Dikarya</taxon>
        <taxon>Ascomycota</taxon>
        <taxon>Pezizomycotina</taxon>
        <taxon>Eurotiomycetes</taxon>
        <taxon>Eurotiomycetidae</taxon>
        <taxon>Eurotiales</taxon>
        <taxon>Aspergillaceae</taxon>
        <taxon>Aspergillus</taxon>
        <taxon>Aspergillus subgen. Nidulantes</taxon>
    </lineage>
</organism>
<evidence type="ECO:0000256" key="1">
    <source>
        <dbReference type="ARBA" id="ARBA00006484"/>
    </source>
</evidence>
<dbReference type="PANTHER" id="PTHR42901">
    <property type="entry name" value="ALCOHOL DEHYDROGENASE"/>
    <property type="match status" value="1"/>
</dbReference>
<evidence type="ECO:0008006" key="5">
    <source>
        <dbReference type="Google" id="ProtNLM"/>
    </source>
</evidence>
<dbReference type="InterPro" id="IPR002347">
    <property type="entry name" value="SDR_fam"/>
</dbReference>
<comment type="similarity">
    <text evidence="1">Belongs to the short-chain dehydrogenases/reductases (SDR) family.</text>
</comment>
<dbReference type="CDD" id="cd05233">
    <property type="entry name" value="SDR_c"/>
    <property type="match status" value="1"/>
</dbReference>
<evidence type="ECO:0000256" key="2">
    <source>
        <dbReference type="ARBA" id="ARBA00023002"/>
    </source>
</evidence>
<dbReference type="SUPFAM" id="SSF51735">
    <property type="entry name" value="NAD(P)-binding Rossmann-fold domains"/>
    <property type="match status" value="1"/>
</dbReference>
<reference evidence="3 4" key="1">
    <citation type="submission" date="2024-07" db="EMBL/GenBank/DDBJ databases">
        <title>Section-level genome sequencing and comparative genomics of Aspergillus sections Usti and Cavernicolus.</title>
        <authorList>
            <consortium name="Lawrence Berkeley National Laboratory"/>
            <person name="Nybo J.L."/>
            <person name="Vesth T.C."/>
            <person name="Theobald S."/>
            <person name="Frisvad J.C."/>
            <person name="Larsen T.O."/>
            <person name="Kjaerboelling I."/>
            <person name="Rothschild-Mancinelli K."/>
            <person name="Lyhne E.K."/>
            <person name="Kogle M.E."/>
            <person name="Barry K."/>
            <person name="Clum A."/>
            <person name="Na H."/>
            <person name="Ledsgaard L."/>
            <person name="Lin J."/>
            <person name="Lipzen A."/>
            <person name="Kuo A."/>
            <person name="Riley R."/>
            <person name="Mondo S."/>
            <person name="Labutti K."/>
            <person name="Haridas S."/>
            <person name="Pangalinan J."/>
            <person name="Salamov A.A."/>
            <person name="Simmons B.A."/>
            <person name="Magnuson J.K."/>
            <person name="Chen J."/>
            <person name="Drula E."/>
            <person name="Henrissat B."/>
            <person name="Wiebenga A."/>
            <person name="Lubbers R.J."/>
            <person name="Gomes A.C."/>
            <person name="Makela M.R."/>
            <person name="Stajich J."/>
            <person name="Grigoriev I.V."/>
            <person name="Mortensen U.H."/>
            <person name="De Vries R.P."/>
            <person name="Baker S.E."/>
            <person name="Andersen M.R."/>
        </authorList>
    </citation>
    <scope>NUCLEOTIDE SEQUENCE [LARGE SCALE GENOMIC DNA]</scope>
    <source>
        <strain evidence="3 4">CBS 209.92</strain>
    </source>
</reference>
<accession>A0ABR4FK81</accession>
<dbReference type="PRINTS" id="PR00081">
    <property type="entry name" value="GDHRDH"/>
</dbReference>
<sequence>MADNKGLDPHMIPKLNAFTKKLHRDVYPAVDPNRPEHSQAGKVVVITGASRGLGRFSFAVSFARAGAKGIALLGRSAEDLAETEKLVGETNPETPVHSIAVSVTDAAGVEKAFDEIVERFGVPHVLVNNAGAMASADTIFDSDIESWWETQEVNVKGTLIATKAFLRKVGPAPSAPTTIINLTSGASIGAIPRLSSYSISKMVNTKLTQYLQVEHPTITSVCIDPGVVETSWTDKEALAFLLPLGRDTFELVGAVGVWVASGDKSFLSGRYLSINWDVEELEARKEEIVEKDLLTLFHRGGFGGPDRVVV</sequence>
<keyword evidence="2" id="KW-0560">Oxidoreductase</keyword>
<comment type="caution">
    <text evidence="3">The sequence shown here is derived from an EMBL/GenBank/DDBJ whole genome shotgun (WGS) entry which is preliminary data.</text>
</comment>
<dbReference type="PANTHER" id="PTHR42901:SF1">
    <property type="entry name" value="ALCOHOL DEHYDROGENASE"/>
    <property type="match status" value="1"/>
</dbReference>
<evidence type="ECO:0000313" key="3">
    <source>
        <dbReference type="EMBL" id="KAL2783654.1"/>
    </source>
</evidence>
<dbReference type="InterPro" id="IPR036291">
    <property type="entry name" value="NAD(P)-bd_dom_sf"/>
</dbReference>
<gene>
    <name evidence="3" type="ORF">BJX66DRAFT_344756</name>
</gene>
<dbReference type="Proteomes" id="UP001610563">
    <property type="component" value="Unassembled WGS sequence"/>
</dbReference>
<name>A0ABR4FK81_9EURO</name>
<evidence type="ECO:0000313" key="4">
    <source>
        <dbReference type="Proteomes" id="UP001610563"/>
    </source>
</evidence>